<feature type="signal peptide" evidence="2">
    <location>
        <begin position="1"/>
        <end position="43"/>
    </location>
</feature>
<dbReference type="Gene3D" id="3.40.50.10320">
    <property type="entry name" value="LmbE-like"/>
    <property type="match status" value="1"/>
</dbReference>
<evidence type="ECO:0000313" key="3">
    <source>
        <dbReference type="EMBL" id="KJK43610.1"/>
    </source>
</evidence>
<protein>
    <recommendedName>
        <fullName evidence="5">GlcNAc-PI de-N-acetylase</fullName>
    </recommendedName>
</protein>
<dbReference type="Proteomes" id="UP000033393">
    <property type="component" value="Unassembled WGS sequence"/>
</dbReference>
<dbReference type="PATRIC" id="fig|68170.10.peg.8472"/>
<keyword evidence="1" id="KW-0862">Zinc</keyword>
<dbReference type="AlphaFoldDB" id="A0A0F0GJT5"/>
<gene>
    <name evidence="3" type="ORF">UK23_32495</name>
</gene>
<feature type="chain" id="PRO_5002441344" description="GlcNAc-PI de-N-acetylase" evidence="2">
    <location>
        <begin position="44"/>
        <end position="290"/>
    </location>
</feature>
<evidence type="ECO:0000313" key="4">
    <source>
        <dbReference type="Proteomes" id="UP000033393"/>
    </source>
</evidence>
<dbReference type="SUPFAM" id="SSF102588">
    <property type="entry name" value="LmbE-like"/>
    <property type="match status" value="1"/>
</dbReference>
<dbReference type="GO" id="GO:0016137">
    <property type="term" value="P:glycoside metabolic process"/>
    <property type="evidence" value="ECO:0007669"/>
    <property type="project" value="UniProtKB-ARBA"/>
</dbReference>
<comment type="caution">
    <text evidence="3">The sequence shown here is derived from an EMBL/GenBank/DDBJ whole genome shotgun (WGS) entry which is preliminary data.</text>
</comment>
<dbReference type="Pfam" id="PF02585">
    <property type="entry name" value="PIG-L"/>
    <property type="match status" value="1"/>
</dbReference>
<evidence type="ECO:0000256" key="1">
    <source>
        <dbReference type="ARBA" id="ARBA00022833"/>
    </source>
</evidence>
<keyword evidence="2" id="KW-0732">Signal</keyword>
<name>A0A0F0GJT5_LENAE</name>
<dbReference type="InterPro" id="IPR024078">
    <property type="entry name" value="LmbE-like_dom_sf"/>
</dbReference>
<evidence type="ECO:0000256" key="2">
    <source>
        <dbReference type="SAM" id="SignalP"/>
    </source>
</evidence>
<reference evidence="3 4" key="1">
    <citation type="submission" date="2015-02" db="EMBL/GenBank/DDBJ databases">
        <authorList>
            <person name="Ju K.-S."/>
            <person name="Doroghazi J.R."/>
            <person name="Metcalf W."/>
        </authorList>
    </citation>
    <scope>NUCLEOTIDE SEQUENCE [LARGE SCALE GENOMIC DNA]</scope>
    <source>
        <strain evidence="3 4">NRRL B-16140</strain>
    </source>
</reference>
<keyword evidence="4" id="KW-1185">Reference proteome</keyword>
<accession>A0A0F0GJT5</accession>
<sequence length="290" mass="32100">MVFTKGCVHLIGRRTQQTMELSRRKALALGAAAALLPTGTAQAATPPAIFYSPHQDDESLAMAGSIREHVEAGRKVVLVLLTRGENGGLLDIMNGTADCPLGTDCPGGGSHSFGLVQDDIVRGRTAEFTAAARRLGVDEIVRNRPDSAWGDYAGFVQEVRDTILEFEARYPGASHKLVNGYRDVIYGYPEDEPNLTHKACREAAEGLDLDLRFYWVYGYTWPLEKRTADYVLPLSDKQFARKRQALAEYSRWDPKRGRYALGYHSVGTLMIDPAAADPREYIDLPHSISR</sequence>
<dbReference type="InterPro" id="IPR003737">
    <property type="entry name" value="GlcNAc_PI_deacetylase-related"/>
</dbReference>
<evidence type="ECO:0008006" key="5">
    <source>
        <dbReference type="Google" id="ProtNLM"/>
    </source>
</evidence>
<dbReference type="EMBL" id="JYJG01000282">
    <property type="protein sequence ID" value="KJK43610.1"/>
    <property type="molecule type" value="Genomic_DNA"/>
</dbReference>
<organism evidence="3 4">
    <name type="scientific">Lentzea aerocolonigenes</name>
    <name type="common">Lechevalieria aerocolonigenes</name>
    <name type="synonym">Saccharothrix aerocolonigenes</name>
    <dbReference type="NCBI Taxonomy" id="68170"/>
    <lineage>
        <taxon>Bacteria</taxon>
        <taxon>Bacillati</taxon>
        <taxon>Actinomycetota</taxon>
        <taxon>Actinomycetes</taxon>
        <taxon>Pseudonocardiales</taxon>
        <taxon>Pseudonocardiaceae</taxon>
        <taxon>Lentzea</taxon>
    </lineage>
</organism>
<proteinExistence type="predicted"/>